<gene>
    <name evidence="1" type="ORF">DQX05_17960</name>
</gene>
<organism evidence="1 2">
    <name type="scientific">Paenibacillus thiaminolyticus</name>
    <name type="common">Bacillus thiaminolyticus</name>
    <dbReference type="NCBI Taxonomy" id="49283"/>
    <lineage>
        <taxon>Bacteria</taxon>
        <taxon>Bacillati</taxon>
        <taxon>Bacillota</taxon>
        <taxon>Bacilli</taxon>
        <taxon>Bacillales</taxon>
        <taxon>Paenibacillaceae</taxon>
        <taxon>Paenibacillus</taxon>
    </lineage>
</organism>
<evidence type="ECO:0000313" key="2">
    <source>
        <dbReference type="Proteomes" id="UP000266177"/>
    </source>
</evidence>
<name>A0A3A3H0K6_PANTH</name>
<evidence type="ECO:0000313" key="1">
    <source>
        <dbReference type="EMBL" id="RJG22278.1"/>
    </source>
</evidence>
<protein>
    <submittedName>
        <fullName evidence="1">Uncharacterized protein</fullName>
    </submittedName>
</protein>
<dbReference type="EMBL" id="QYZD01000017">
    <property type="protein sequence ID" value="RJG22278.1"/>
    <property type="molecule type" value="Genomic_DNA"/>
</dbReference>
<dbReference type="Proteomes" id="UP000266177">
    <property type="component" value="Unassembled WGS sequence"/>
</dbReference>
<sequence length="91" mass="10801">MDMRFISLIDDNDIKKMSFLLELERKAFLKHDTILEDCIYFPRKNAFSKRWKRFRVHGRARRRRVQQVLSADTVYHATGSNGYASLHGLRG</sequence>
<proteinExistence type="predicted"/>
<dbReference type="AlphaFoldDB" id="A0A3A3H0K6"/>
<reference evidence="1 2" key="1">
    <citation type="submission" date="2018-09" db="EMBL/GenBank/DDBJ databases">
        <title>Paenibacillus SK2017-BO5.</title>
        <authorList>
            <person name="Piskunova J.V."/>
            <person name="Dubiley S.A."/>
            <person name="Severinov K.V."/>
        </authorList>
    </citation>
    <scope>NUCLEOTIDE SEQUENCE [LARGE SCALE GENOMIC DNA]</scope>
    <source>
        <strain evidence="1 2">BO5</strain>
    </source>
</reference>
<comment type="caution">
    <text evidence="1">The sequence shown here is derived from an EMBL/GenBank/DDBJ whole genome shotgun (WGS) entry which is preliminary data.</text>
</comment>
<accession>A0A3A3H0K6</accession>